<sequence length="231" mass="24747">MGIVLGKITVEMPKHEVVHTGAGYEVRKSPPCVAAEVTYDPAEMKGDRDGGFTVLANYIGALGRPQNTKPEKIDMTAPVITSGEPESIAMTAPVITSGEPESIAMTAPVITKAGEPEPVAMTAPVITADEGGKAGGKMIMQFLLPSKYSKAEEAPRPTDERVVLREVGERKYGVVRFSGLTGDKVVKEKAEWLKAALEKDGFAVKGPFVLARYNPPFTLPPLRTNEIMIPV</sequence>
<dbReference type="Gramene" id="OB01G46160.1">
    <property type="protein sequence ID" value="OB01G46160.1"/>
    <property type="gene ID" value="OB01G46160"/>
</dbReference>
<dbReference type="GeneID" id="102716186"/>
<dbReference type="Proteomes" id="UP000006038">
    <property type="component" value="Chromosome 1"/>
</dbReference>
<dbReference type="KEGG" id="obr:102716186"/>
<dbReference type="HOGENOM" id="CLU_068699_0_0_1"/>
<dbReference type="PANTHER" id="PTHR11220">
    <property type="entry name" value="HEME-BINDING PROTEIN-RELATED"/>
    <property type="match status" value="1"/>
</dbReference>
<dbReference type="AlphaFoldDB" id="J3L5W0"/>
<dbReference type="FunFam" id="3.20.80.10:FF:000013">
    <property type="entry name" value="Soul heme-binding family protein"/>
    <property type="match status" value="1"/>
</dbReference>
<dbReference type="PANTHER" id="PTHR11220:SF58">
    <property type="entry name" value="SOUL HEME-BINDING FAMILY PROTEIN"/>
    <property type="match status" value="1"/>
</dbReference>
<dbReference type="InterPro" id="IPR006917">
    <property type="entry name" value="SOUL_heme-bd"/>
</dbReference>
<dbReference type="Gene3D" id="3.20.80.10">
    <property type="entry name" value="Regulatory factor, effector binding domain"/>
    <property type="match status" value="2"/>
</dbReference>
<keyword evidence="3" id="KW-1185">Reference proteome</keyword>
<evidence type="ECO:0000256" key="1">
    <source>
        <dbReference type="ARBA" id="ARBA00009817"/>
    </source>
</evidence>
<dbReference type="SUPFAM" id="SSF55136">
    <property type="entry name" value="Probable bacterial effector-binding domain"/>
    <property type="match status" value="1"/>
</dbReference>
<protein>
    <recommendedName>
        <fullName evidence="4">SOUL heme-binding family protein</fullName>
    </recommendedName>
</protein>
<dbReference type="EnsemblPlants" id="OB01G46160.1">
    <property type="protein sequence ID" value="OB01G46160.1"/>
    <property type="gene ID" value="OB01G46160"/>
</dbReference>
<evidence type="ECO:0000313" key="3">
    <source>
        <dbReference type="Proteomes" id="UP000006038"/>
    </source>
</evidence>
<organism evidence="2">
    <name type="scientific">Oryza brachyantha</name>
    <name type="common">malo sina</name>
    <dbReference type="NCBI Taxonomy" id="4533"/>
    <lineage>
        <taxon>Eukaryota</taxon>
        <taxon>Viridiplantae</taxon>
        <taxon>Streptophyta</taxon>
        <taxon>Embryophyta</taxon>
        <taxon>Tracheophyta</taxon>
        <taxon>Spermatophyta</taxon>
        <taxon>Magnoliopsida</taxon>
        <taxon>Liliopsida</taxon>
        <taxon>Poales</taxon>
        <taxon>Poaceae</taxon>
        <taxon>BOP clade</taxon>
        <taxon>Oryzoideae</taxon>
        <taxon>Oryzeae</taxon>
        <taxon>Oryzinae</taxon>
        <taxon>Oryza</taxon>
    </lineage>
</organism>
<dbReference type="Pfam" id="PF04832">
    <property type="entry name" value="SOUL"/>
    <property type="match status" value="1"/>
</dbReference>
<accession>J3L5W0</accession>
<dbReference type="eggNOG" id="ENOG502QU4S">
    <property type="taxonomic scope" value="Eukaryota"/>
</dbReference>
<comment type="similarity">
    <text evidence="1">Belongs to the HEBP family.</text>
</comment>
<dbReference type="OrthoDB" id="6424451at2759"/>
<dbReference type="FunFam" id="3.20.80.10:FF:000010">
    <property type="entry name" value="SOUL heme-binding family protein"/>
    <property type="match status" value="1"/>
</dbReference>
<proteinExistence type="inferred from homology"/>
<reference evidence="2" key="2">
    <citation type="submission" date="2013-04" db="UniProtKB">
        <authorList>
            <consortium name="EnsemblPlants"/>
        </authorList>
    </citation>
    <scope>IDENTIFICATION</scope>
</reference>
<dbReference type="OMA" id="MPSKWSM"/>
<evidence type="ECO:0000313" key="2">
    <source>
        <dbReference type="EnsemblPlants" id="OB01G46160.1"/>
    </source>
</evidence>
<name>J3L5W0_ORYBR</name>
<dbReference type="InterPro" id="IPR011256">
    <property type="entry name" value="Reg_factor_effector_dom_sf"/>
</dbReference>
<evidence type="ECO:0008006" key="4">
    <source>
        <dbReference type="Google" id="ProtNLM"/>
    </source>
</evidence>
<reference evidence="2" key="1">
    <citation type="journal article" date="2013" name="Nat. Commun.">
        <title>Whole-genome sequencing of Oryza brachyantha reveals mechanisms underlying Oryza genome evolution.</title>
        <authorList>
            <person name="Chen J."/>
            <person name="Huang Q."/>
            <person name="Gao D."/>
            <person name="Wang J."/>
            <person name="Lang Y."/>
            <person name="Liu T."/>
            <person name="Li B."/>
            <person name="Bai Z."/>
            <person name="Luis Goicoechea J."/>
            <person name="Liang C."/>
            <person name="Chen C."/>
            <person name="Zhang W."/>
            <person name="Sun S."/>
            <person name="Liao Y."/>
            <person name="Zhang X."/>
            <person name="Yang L."/>
            <person name="Song C."/>
            <person name="Wang M."/>
            <person name="Shi J."/>
            <person name="Liu G."/>
            <person name="Liu J."/>
            <person name="Zhou H."/>
            <person name="Zhou W."/>
            <person name="Yu Q."/>
            <person name="An N."/>
            <person name="Chen Y."/>
            <person name="Cai Q."/>
            <person name="Wang B."/>
            <person name="Liu B."/>
            <person name="Min J."/>
            <person name="Huang Y."/>
            <person name="Wu H."/>
            <person name="Li Z."/>
            <person name="Zhang Y."/>
            <person name="Yin Y."/>
            <person name="Song W."/>
            <person name="Jiang J."/>
            <person name="Jackson S.A."/>
            <person name="Wing R.A."/>
            <person name="Wang J."/>
            <person name="Chen M."/>
        </authorList>
    </citation>
    <scope>NUCLEOTIDE SEQUENCE [LARGE SCALE GENOMIC DNA]</scope>
    <source>
        <strain evidence="2">cv. IRGC 101232</strain>
    </source>
</reference>